<dbReference type="AlphaFoldDB" id="A0A8J2ZJG9"/>
<keyword evidence="2" id="KW-0723">Serine/threonine-protein kinase</keyword>
<feature type="domain" description="KaiC-like" evidence="1">
    <location>
        <begin position="197"/>
        <end position="407"/>
    </location>
</feature>
<dbReference type="Proteomes" id="UP000617145">
    <property type="component" value="Unassembled WGS sequence"/>
</dbReference>
<keyword evidence="3" id="KW-1185">Reference proteome</keyword>
<organism evidence="2 3">
    <name type="scientific">Salipiger pallidus</name>
    <dbReference type="NCBI Taxonomy" id="1775170"/>
    <lineage>
        <taxon>Bacteria</taxon>
        <taxon>Pseudomonadati</taxon>
        <taxon>Pseudomonadota</taxon>
        <taxon>Alphaproteobacteria</taxon>
        <taxon>Rhodobacterales</taxon>
        <taxon>Roseobacteraceae</taxon>
        <taxon>Salipiger</taxon>
    </lineage>
</organism>
<accession>A0A8J2ZJG9</accession>
<dbReference type="PROSITE" id="PS00675">
    <property type="entry name" value="SIGMA54_INTERACT_1"/>
    <property type="match status" value="1"/>
</dbReference>
<dbReference type="SUPFAM" id="SSF52540">
    <property type="entry name" value="P-loop containing nucleoside triphosphate hydrolases"/>
    <property type="match status" value="2"/>
</dbReference>
<dbReference type="InterPro" id="IPR051347">
    <property type="entry name" value="Circadian_clock_KaiC-rel"/>
</dbReference>
<reference evidence="2" key="1">
    <citation type="journal article" date="2014" name="Int. J. Syst. Evol. Microbiol.">
        <title>Complete genome sequence of Corynebacterium casei LMG S-19264T (=DSM 44701T), isolated from a smear-ripened cheese.</title>
        <authorList>
            <consortium name="US DOE Joint Genome Institute (JGI-PGF)"/>
            <person name="Walter F."/>
            <person name="Albersmeier A."/>
            <person name="Kalinowski J."/>
            <person name="Ruckert C."/>
        </authorList>
    </citation>
    <scope>NUCLEOTIDE SEQUENCE</scope>
    <source>
        <strain evidence="2">CGMCC 1.15762</strain>
    </source>
</reference>
<dbReference type="InterPro" id="IPR027417">
    <property type="entry name" value="P-loop_NTPase"/>
</dbReference>
<dbReference type="PANTHER" id="PTHR42926">
    <property type="match status" value="1"/>
</dbReference>
<feature type="domain" description="KaiC-like" evidence="1">
    <location>
        <begin position="12"/>
        <end position="174"/>
    </location>
</feature>
<reference evidence="2" key="2">
    <citation type="submission" date="2020-09" db="EMBL/GenBank/DDBJ databases">
        <authorList>
            <person name="Sun Q."/>
            <person name="Zhou Y."/>
        </authorList>
    </citation>
    <scope>NUCLEOTIDE SEQUENCE</scope>
    <source>
        <strain evidence="2">CGMCC 1.15762</strain>
    </source>
</reference>
<dbReference type="EMBL" id="BMJV01000004">
    <property type="protein sequence ID" value="GGG72366.1"/>
    <property type="molecule type" value="Genomic_DNA"/>
</dbReference>
<keyword evidence="2" id="KW-0808">Transferase</keyword>
<dbReference type="GO" id="GO:0004674">
    <property type="term" value="F:protein serine/threonine kinase activity"/>
    <property type="evidence" value="ECO:0007669"/>
    <property type="project" value="UniProtKB-KW"/>
</dbReference>
<dbReference type="Pfam" id="PF06745">
    <property type="entry name" value="ATPase"/>
    <property type="match status" value="2"/>
</dbReference>
<dbReference type="InterPro" id="IPR014774">
    <property type="entry name" value="KaiC-like_dom"/>
</dbReference>
<dbReference type="InterPro" id="IPR025662">
    <property type="entry name" value="Sigma_54_int_dom_ATP-bd_1"/>
</dbReference>
<comment type="caution">
    <text evidence="2">The sequence shown here is derived from an EMBL/GenBank/DDBJ whole genome shotgun (WGS) entry which is preliminary data.</text>
</comment>
<proteinExistence type="predicted"/>
<dbReference type="Gene3D" id="3.40.50.300">
    <property type="entry name" value="P-loop containing nucleotide triphosphate hydrolases"/>
    <property type="match status" value="2"/>
</dbReference>
<name>A0A8J2ZJG9_9RHOB</name>
<sequence length="424" mass="46275">MFFSIAQSRSELDMIARSHGFDLDQISIYTPELGASGDERVFSVDNNQADLVKLMDQVAAALEETKPDLFVFDSLLELRLLSDAPTHYRRELLSLRRELREVGATSLLVDHLEPAGGERNAEGIVHGVIKLETVTPEIGVPQQRLSVTKLRGARYTQGYHDFKIATGGLIVYPRVIPQQAKPVRLEDWLVPHHKALASLLGGGIEFGSSLLIAGQSGTGKSTMATVLSADAASRGLTAALFLFEERPEVLRGRSAGVGLEIEDQEAAGRILLKHFDPAELSPGEFSNAVLQSVDDGARVVVIDSITGYLEALPDQKHAITHLHTLIQHLTRRQVLVIATLSQHGLLGAQPRTDVDSSFIADSVILLRQYESGADIRRSIAVVKKRHGNHKRNIEELVIRPGAVEVRKISAETEKRTKSAGQLGG</sequence>
<evidence type="ECO:0000313" key="3">
    <source>
        <dbReference type="Proteomes" id="UP000617145"/>
    </source>
</evidence>
<dbReference type="PANTHER" id="PTHR42926:SF1">
    <property type="entry name" value="CIRCADIAN CLOCK OSCILLATOR PROTEIN KAIC 1"/>
    <property type="match status" value="1"/>
</dbReference>
<protein>
    <submittedName>
        <fullName evidence="2">Serine/threonine protein kinase</fullName>
    </submittedName>
</protein>
<keyword evidence="2" id="KW-0418">Kinase</keyword>
<evidence type="ECO:0000313" key="2">
    <source>
        <dbReference type="EMBL" id="GGG72366.1"/>
    </source>
</evidence>
<evidence type="ECO:0000259" key="1">
    <source>
        <dbReference type="Pfam" id="PF06745"/>
    </source>
</evidence>
<gene>
    <name evidence="2" type="ORF">GCM10011415_20510</name>
</gene>